<comment type="caution">
    <text evidence="2">The sequence shown here is derived from an EMBL/GenBank/DDBJ whole genome shotgun (WGS) entry which is preliminary data.</text>
</comment>
<dbReference type="EMBL" id="WHPN01000265">
    <property type="protein sequence ID" value="KAF4408717.1"/>
    <property type="molecule type" value="Genomic_DNA"/>
</dbReference>
<name>A0ABQ7FIG3_9ACTN</name>
<evidence type="ECO:0000256" key="1">
    <source>
        <dbReference type="SAM" id="SignalP"/>
    </source>
</evidence>
<accession>A0ABQ7FIG3</accession>
<proteinExistence type="predicted"/>
<dbReference type="Proteomes" id="UP000621266">
    <property type="component" value="Unassembled WGS sequence"/>
</dbReference>
<evidence type="ECO:0000313" key="3">
    <source>
        <dbReference type="Proteomes" id="UP000621266"/>
    </source>
</evidence>
<evidence type="ECO:0008006" key="4">
    <source>
        <dbReference type="Google" id="ProtNLM"/>
    </source>
</evidence>
<organism evidence="2 3">
    <name type="scientific">Streptomyces lycii</name>
    <dbReference type="NCBI Taxonomy" id="2654337"/>
    <lineage>
        <taxon>Bacteria</taxon>
        <taxon>Bacillati</taxon>
        <taxon>Actinomycetota</taxon>
        <taxon>Actinomycetes</taxon>
        <taxon>Kitasatosporales</taxon>
        <taxon>Streptomycetaceae</taxon>
        <taxon>Streptomyces</taxon>
    </lineage>
</organism>
<reference evidence="2 3" key="1">
    <citation type="submission" date="2019-10" db="EMBL/GenBank/DDBJ databases">
        <title>Streptomyces tenebrisbrunneis sp.nov., an endogenous actinomycete isolated from of Lycium ruthenicum.</title>
        <authorList>
            <person name="Ma L."/>
        </authorList>
    </citation>
    <scope>NUCLEOTIDE SEQUENCE [LARGE SCALE GENOMIC DNA]</scope>
    <source>
        <strain evidence="2 3">TRM 66187</strain>
    </source>
</reference>
<evidence type="ECO:0000313" key="2">
    <source>
        <dbReference type="EMBL" id="KAF4408717.1"/>
    </source>
</evidence>
<protein>
    <recommendedName>
        <fullName evidence="4">Lipoprotein</fullName>
    </recommendedName>
</protein>
<keyword evidence="1" id="KW-0732">Signal</keyword>
<dbReference type="PROSITE" id="PS51257">
    <property type="entry name" value="PROKAR_LIPOPROTEIN"/>
    <property type="match status" value="1"/>
</dbReference>
<feature type="signal peptide" evidence="1">
    <location>
        <begin position="1"/>
        <end position="23"/>
    </location>
</feature>
<sequence>MRIPARNLRTALCGATLAAVVTACGGGGSGADDTPSKKAGTDAAALIDKVNRTMSGTSFHSSGTTTALGGGTQEIWFDPEKGLRAEGTSEDGKRGEMFCTDDESYMSAPTLAAALEQSGQKVSVPSGLAKTYVETEQMGLDCEAFYKIAETGTVDPDAGRRVGGRDTTAIVVKGAGSEDVYHVAADGEPYILRLESTRDGRTSSATYDSFGKEVSVTMPPKQRTIPMDEFLRLTSR</sequence>
<gene>
    <name evidence="2" type="ORF">GCU69_12705</name>
</gene>
<keyword evidence="3" id="KW-1185">Reference proteome</keyword>
<feature type="chain" id="PRO_5045592250" description="Lipoprotein" evidence="1">
    <location>
        <begin position="24"/>
        <end position="236"/>
    </location>
</feature>
<dbReference type="RefSeq" id="WP_156206063.1">
    <property type="nucleotide sequence ID" value="NZ_WHPN01000265.1"/>
</dbReference>